<organism evidence="7">
    <name type="scientific">Amphimedon queenslandica</name>
    <name type="common">Sponge</name>
    <dbReference type="NCBI Taxonomy" id="400682"/>
    <lineage>
        <taxon>Eukaryota</taxon>
        <taxon>Metazoa</taxon>
        <taxon>Porifera</taxon>
        <taxon>Demospongiae</taxon>
        <taxon>Heteroscleromorpha</taxon>
        <taxon>Haplosclerida</taxon>
        <taxon>Niphatidae</taxon>
        <taxon>Amphimedon</taxon>
    </lineage>
</organism>
<keyword evidence="2" id="KW-0479">Metal-binding</keyword>
<evidence type="ECO:0008006" key="8">
    <source>
        <dbReference type="Google" id="ProtNLM"/>
    </source>
</evidence>
<dbReference type="EnsemblMetazoa" id="Aqu2.1.18482_001">
    <property type="protein sequence ID" value="Aqu2.1.18482_001"/>
    <property type="gene ID" value="Aqu2.1.18482"/>
</dbReference>
<feature type="compositionally biased region" description="Acidic residues" evidence="6">
    <location>
        <begin position="112"/>
        <end position="127"/>
    </location>
</feature>
<evidence type="ECO:0000313" key="7">
    <source>
        <dbReference type="EnsemblMetazoa" id="Aqu2.1.18482_001"/>
    </source>
</evidence>
<sequence>KYDYKHPKQIAGLEALSDFDADDLIPLSVVESVQFRKLVSILDQQYQPPSRKHVSTVLLTKKYDSLKKILRDKYEKASSVNLNIDVWSSRHMKSYIGITAYEVESGSASNEEKEESGNDTDCIDESF</sequence>
<keyword evidence="5" id="KW-0539">Nucleus</keyword>
<protein>
    <recommendedName>
        <fullName evidence="8">HAT C-terminal dimerisation domain-containing protein</fullName>
    </recommendedName>
</protein>
<dbReference type="PANTHER" id="PTHR46481:SF10">
    <property type="entry name" value="ZINC FINGER BED DOMAIN-CONTAINING PROTEIN 39"/>
    <property type="match status" value="1"/>
</dbReference>
<comment type="subcellular location">
    <subcellularLocation>
        <location evidence="1">Nucleus</location>
    </subcellularLocation>
</comment>
<dbReference type="GO" id="GO:0005634">
    <property type="term" value="C:nucleus"/>
    <property type="evidence" value="ECO:0007669"/>
    <property type="project" value="UniProtKB-SubCell"/>
</dbReference>
<evidence type="ECO:0000256" key="2">
    <source>
        <dbReference type="ARBA" id="ARBA00022723"/>
    </source>
</evidence>
<dbReference type="GO" id="GO:0008270">
    <property type="term" value="F:zinc ion binding"/>
    <property type="evidence" value="ECO:0007669"/>
    <property type="project" value="UniProtKB-KW"/>
</dbReference>
<dbReference type="SUPFAM" id="SSF140996">
    <property type="entry name" value="Hermes dimerisation domain"/>
    <property type="match status" value="1"/>
</dbReference>
<name>A0A1X7TUA3_AMPQE</name>
<evidence type="ECO:0000256" key="5">
    <source>
        <dbReference type="ARBA" id="ARBA00023242"/>
    </source>
</evidence>
<evidence type="ECO:0000256" key="4">
    <source>
        <dbReference type="ARBA" id="ARBA00022833"/>
    </source>
</evidence>
<dbReference type="InterPro" id="IPR052035">
    <property type="entry name" value="ZnF_BED_domain_contain"/>
</dbReference>
<evidence type="ECO:0000256" key="3">
    <source>
        <dbReference type="ARBA" id="ARBA00022771"/>
    </source>
</evidence>
<proteinExistence type="predicted"/>
<accession>A0A1X7TUA3</accession>
<dbReference type="AlphaFoldDB" id="A0A1X7TUA3"/>
<dbReference type="InParanoid" id="A0A1X7TUA3"/>
<evidence type="ECO:0000256" key="1">
    <source>
        <dbReference type="ARBA" id="ARBA00004123"/>
    </source>
</evidence>
<keyword evidence="4" id="KW-0862">Zinc</keyword>
<dbReference type="PANTHER" id="PTHR46481">
    <property type="entry name" value="ZINC FINGER BED DOMAIN-CONTAINING PROTEIN 4"/>
    <property type="match status" value="1"/>
</dbReference>
<reference evidence="7" key="1">
    <citation type="submission" date="2017-05" db="UniProtKB">
        <authorList>
            <consortium name="EnsemblMetazoa"/>
        </authorList>
    </citation>
    <scope>IDENTIFICATION</scope>
</reference>
<keyword evidence="3" id="KW-0863">Zinc-finger</keyword>
<feature type="region of interest" description="Disordered" evidence="6">
    <location>
        <begin position="104"/>
        <end position="127"/>
    </location>
</feature>
<evidence type="ECO:0000256" key="6">
    <source>
        <dbReference type="SAM" id="MobiDB-lite"/>
    </source>
</evidence>